<dbReference type="EMBL" id="BARU01031269">
    <property type="protein sequence ID" value="GAH72788.1"/>
    <property type="molecule type" value="Genomic_DNA"/>
</dbReference>
<dbReference type="InterPro" id="IPR007047">
    <property type="entry name" value="Flp_Fap"/>
</dbReference>
<dbReference type="Pfam" id="PF04964">
    <property type="entry name" value="Flp_Fap"/>
    <property type="match status" value="1"/>
</dbReference>
<keyword evidence="1" id="KW-0812">Transmembrane</keyword>
<keyword evidence="1" id="KW-0472">Membrane</keyword>
<comment type="caution">
    <text evidence="2">The sequence shown here is derived from an EMBL/GenBank/DDBJ whole genome shotgun (WGS) entry which is preliminary data.</text>
</comment>
<sequence length="52" mass="5754">MKLLLNYIKNLYIEKRGGSSVEYAIIVALIAVVIIGALIIVGAAILRMFEFE</sequence>
<name>X1JSK0_9ZZZZ</name>
<organism evidence="2">
    <name type="scientific">marine sediment metagenome</name>
    <dbReference type="NCBI Taxonomy" id="412755"/>
    <lineage>
        <taxon>unclassified sequences</taxon>
        <taxon>metagenomes</taxon>
        <taxon>ecological metagenomes</taxon>
    </lineage>
</organism>
<feature type="transmembrane region" description="Helical" evidence="1">
    <location>
        <begin position="21"/>
        <end position="46"/>
    </location>
</feature>
<accession>X1JSK0</accession>
<evidence type="ECO:0000256" key="1">
    <source>
        <dbReference type="SAM" id="Phobius"/>
    </source>
</evidence>
<dbReference type="AlphaFoldDB" id="X1JSK0"/>
<proteinExistence type="predicted"/>
<evidence type="ECO:0000313" key="2">
    <source>
        <dbReference type="EMBL" id="GAH72788.1"/>
    </source>
</evidence>
<protein>
    <recommendedName>
        <fullName evidence="3">Flp/Fap pilin component</fullName>
    </recommendedName>
</protein>
<feature type="non-terminal residue" evidence="2">
    <location>
        <position position="52"/>
    </location>
</feature>
<keyword evidence="1" id="KW-1133">Transmembrane helix</keyword>
<gene>
    <name evidence="2" type="ORF">S03H2_49486</name>
</gene>
<reference evidence="2" key="1">
    <citation type="journal article" date="2014" name="Front. Microbiol.">
        <title>High frequency of phylogenetically diverse reductive dehalogenase-homologous genes in deep subseafloor sedimentary metagenomes.</title>
        <authorList>
            <person name="Kawai M."/>
            <person name="Futagami T."/>
            <person name="Toyoda A."/>
            <person name="Takaki Y."/>
            <person name="Nishi S."/>
            <person name="Hori S."/>
            <person name="Arai W."/>
            <person name="Tsubouchi T."/>
            <person name="Morono Y."/>
            <person name="Uchiyama I."/>
            <person name="Ito T."/>
            <person name="Fujiyama A."/>
            <person name="Inagaki F."/>
            <person name="Takami H."/>
        </authorList>
    </citation>
    <scope>NUCLEOTIDE SEQUENCE</scope>
    <source>
        <strain evidence="2">Expedition CK06-06</strain>
    </source>
</reference>
<evidence type="ECO:0008006" key="3">
    <source>
        <dbReference type="Google" id="ProtNLM"/>
    </source>
</evidence>